<evidence type="ECO:0000313" key="2">
    <source>
        <dbReference type="Proteomes" id="UP000032352"/>
    </source>
</evidence>
<organism evidence="1 2">
    <name type="scientific">Thalassomonas viridans</name>
    <dbReference type="NCBI Taxonomy" id="137584"/>
    <lineage>
        <taxon>Bacteria</taxon>
        <taxon>Pseudomonadati</taxon>
        <taxon>Pseudomonadota</taxon>
        <taxon>Gammaproteobacteria</taxon>
        <taxon>Alteromonadales</taxon>
        <taxon>Colwelliaceae</taxon>
        <taxon>Thalassomonas</taxon>
    </lineage>
</organism>
<accession>A0AAF0C7N1</accession>
<evidence type="ECO:0000313" key="1">
    <source>
        <dbReference type="EMBL" id="WDE03868.1"/>
    </source>
</evidence>
<dbReference type="Proteomes" id="UP000032352">
    <property type="component" value="Chromosome"/>
</dbReference>
<reference evidence="1 2" key="1">
    <citation type="journal article" date="2015" name="Genome Announc.">
        <title>Draft Genome Sequences of Marine Isolates of Thalassomonas viridans and Thalassomonas actiniarum.</title>
        <authorList>
            <person name="Olonade I."/>
            <person name="van Zyl L.J."/>
            <person name="Trindade M."/>
        </authorList>
    </citation>
    <scope>NUCLEOTIDE SEQUENCE [LARGE SCALE GENOMIC DNA]</scope>
    <source>
        <strain evidence="1 2">XOM25</strain>
    </source>
</reference>
<keyword evidence="2" id="KW-1185">Reference proteome</keyword>
<sequence>MSKNNFLASRAWLLMLLEGAERNGITPVNMEQLHRYIYLANVLSPVCMLTMPESYTLKHMRGPYFPRAQWDIGRLTTQGFVDSTNFKPFSDEDGFWLSADYRIADNGISLIEKLNAYDHLAKQANYLREFMSACSDIAAEKINLVTQNDFHYSSVPEGAGVNFSETDGNLSRKAVILMFPEDRVYSPTEGVHRYIDYLAEVSNH</sequence>
<reference evidence="1 2" key="2">
    <citation type="journal article" date="2022" name="Mar. Drugs">
        <title>Bioassay-Guided Fractionation Leads to the Detection of Cholic Acid Generated by the Rare Thalassomonas sp.</title>
        <authorList>
            <person name="Pheiffer F."/>
            <person name="Schneider Y.K."/>
            <person name="Hansen E.H."/>
            <person name="Andersen J.H."/>
            <person name="Isaksson J."/>
            <person name="Busche T."/>
            <person name="R C."/>
            <person name="Kalinowski J."/>
            <person name="Zyl L.V."/>
            <person name="Trindade M."/>
        </authorList>
    </citation>
    <scope>NUCLEOTIDE SEQUENCE [LARGE SCALE GENOMIC DNA]</scope>
    <source>
        <strain evidence="1 2">XOM25</strain>
    </source>
</reference>
<name>A0AAF0C7N1_9GAMM</name>
<dbReference type="AlphaFoldDB" id="A0AAF0C7N1"/>
<dbReference type="KEGG" id="tvd:SG34_021200"/>
<dbReference type="EMBL" id="CP059733">
    <property type="protein sequence ID" value="WDE03868.1"/>
    <property type="molecule type" value="Genomic_DNA"/>
</dbReference>
<gene>
    <name evidence="1" type="ORF">SG34_021200</name>
</gene>
<protein>
    <submittedName>
        <fullName evidence="1">Uncharacterized protein</fullName>
    </submittedName>
</protein>
<dbReference type="RefSeq" id="WP_044839670.1">
    <property type="nucleotide sequence ID" value="NZ_CP059733.1"/>
</dbReference>
<proteinExistence type="predicted"/>